<dbReference type="GO" id="GO:0006508">
    <property type="term" value="P:proteolysis"/>
    <property type="evidence" value="ECO:0007669"/>
    <property type="project" value="UniProtKB-KW"/>
</dbReference>
<comment type="cofactor">
    <cofactor evidence="9">
        <name>Zn(2+)</name>
        <dbReference type="ChEBI" id="CHEBI:29105"/>
    </cofactor>
    <text evidence="9">Binds 1 zinc ion per subunit.</text>
</comment>
<comment type="caution">
    <text evidence="11">The sequence shown here is derived from an EMBL/GenBank/DDBJ whole genome shotgun (WGS) entry which is preliminary data.</text>
</comment>
<evidence type="ECO:0000256" key="1">
    <source>
        <dbReference type="ARBA" id="ARBA00001362"/>
    </source>
</evidence>
<feature type="binding site" evidence="9">
    <location>
        <position position="147"/>
    </location>
    <ligand>
        <name>Zn(2+)</name>
        <dbReference type="ChEBI" id="CHEBI:29105"/>
        <note>catalytic</note>
    </ligand>
</feature>
<dbReference type="EC" id="3.4.13.22" evidence="9 10"/>
<evidence type="ECO:0000256" key="10">
    <source>
        <dbReference type="PIRNR" id="PIRNR026671"/>
    </source>
</evidence>
<sequence>MQTKNPFVWTLAFGLLAGDAGCAAPLPKGFVYLRDVDPSIVQDIRYAGSHNFLARPADGYHAAECVLAEPAAAALKKAQEKLAGQNLSLIVWDCYRPARAVRDFVRWTTDPDQRMKAEFFPRIEKTRLVPLGYIAARSRHSLGGTVDVGIIAVGAAFDSTAKKSVSCILPKGERLDDGTIDFGSGYDCFDPVANVGNAEVARTASDNRRFLSELMASVGFKPYAMEWWHFELRDAPFASEFDFEIPPR</sequence>
<dbReference type="Pfam" id="PF01427">
    <property type="entry name" value="Peptidase_M15"/>
    <property type="match status" value="2"/>
</dbReference>
<keyword evidence="7 9" id="KW-0482">Metalloprotease</keyword>
<dbReference type="HAMAP" id="MF_01924">
    <property type="entry name" value="A_A_dipeptidase"/>
    <property type="match status" value="1"/>
</dbReference>
<dbReference type="RefSeq" id="WP_155444380.1">
    <property type="nucleotide sequence ID" value="NZ_JAOQNR010000001.1"/>
</dbReference>
<feature type="active site" description="Proton donor/acceptor" evidence="9">
    <location>
        <position position="226"/>
    </location>
</feature>
<feature type="binding site" evidence="9">
    <location>
        <position position="229"/>
    </location>
    <ligand>
        <name>Zn(2+)</name>
        <dbReference type="ChEBI" id="CHEBI:29105"/>
        <note>catalytic</note>
    </ligand>
</feature>
<dbReference type="AlphaFoldDB" id="A0A6N8DH88"/>
<gene>
    <name evidence="9" type="primary">ddpX</name>
    <name evidence="11" type="ORF">GJ654_01845</name>
</gene>
<evidence type="ECO:0000313" key="12">
    <source>
        <dbReference type="Proteomes" id="UP000439113"/>
    </source>
</evidence>
<keyword evidence="4 9" id="KW-0378">Hydrolase</keyword>
<keyword evidence="3 9" id="KW-0479">Metal-binding</keyword>
<evidence type="ECO:0000256" key="5">
    <source>
        <dbReference type="ARBA" id="ARBA00022833"/>
    </source>
</evidence>
<dbReference type="GO" id="GO:0160237">
    <property type="term" value="F:D-Ala-D-Ala dipeptidase activity"/>
    <property type="evidence" value="ECO:0007669"/>
    <property type="project" value="UniProtKB-EC"/>
</dbReference>
<reference evidence="11 12" key="1">
    <citation type="submission" date="2019-11" db="EMBL/GenBank/DDBJ databases">
        <title>Whole-genome sequence of a Rhodoblastus acidophilus DSM 142.</title>
        <authorList>
            <person name="Kyndt J.A."/>
            <person name="Meyer T.E."/>
        </authorList>
    </citation>
    <scope>NUCLEOTIDE SEQUENCE [LARGE SCALE GENOMIC DNA]</scope>
    <source>
        <strain evidence="11 12">DSM 142</strain>
    </source>
</reference>
<evidence type="ECO:0000256" key="3">
    <source>
        <dbReference type="ARBA" id="ARBA00022723"/>
    </source>
</evidence>
<keyword evidence="2 9" id="KW-0645">Protease</keyword>
<feature type="binding site" evidence="9">
    <location>
        <position position="140"/>
    </location>
    <ligand>
        <name>Zn(2+)</name>
        <dbReference type="ChEBI" id="CHEBI:29105"/>
        <note>catalytic</note>
    </ligand>
</feature>
<dbReference type="OrthoDB" id="9801430at2"/>
<dbReference type="GO" id="GO:0008270">
    <property type="term" value="F:zinc ion binding"/>
    <property type="evidence" value="ECO:0007669"/>
    <property type="project" value="UniProtKB-UniRule"/>
</dbReference>
<evidence type="ECO:0000256" key="6">
    <source>
        <dbReference type="ARBA" id="ARBA00022997"/>
    </source>
</evidence>
<comment type="catalytic activity">
    <reaction evidence="1 9 10">
        <text>D-alanyl-D-alanine + H2O = 2 D-alanine</text>
        <dbReference type="Rhea" id="RHEA:20661"/>
        <dbReference type="ChEBI" id="CHEBI:15377"/>
        <dbReference type="ChEBI" id="CHEBI:57416"/>
        <dbReference type="ChEBI" id="CHEBI:57822"/>
        <dbReference type="EC" id="3.4.13.22"/>
    </reaction>
</comment>
<comment type="function">
    <text evidence="9 10">Catalyzes hydrolysis of the D-alanyl-D-alanine dipeptide.</text>
</comment>
<dbReference type="InterPro" id="IPR000755">
    <property type="entry name" value="A_A_dipeptidase"/>
</dbReference>
<dbReference type="CDD" id="cd14817">
    <property type="entry name" value="D-Ala-D-Ala_dipeptidase_VanX"/>
    <property type="match status" value="1"/>
</dbReference>
<dbReference type="EMBL" id="WNKS01000001">
    <property type="protein sequence ID" value="MTV29732.1"/>
    <property type="molecule type" value="Genomic_DNA"/>
</dbReference>
<name>A0A6N8DH88_RHOAC</name>
<accession>A0A6N8DH88</accession>
<dbReference type="PANTHER" id="PTHR43126:SF1">
    <property type="entry name" value="D-ALANYL-D-ALANINE DIPEPTIDASE"/>
    <property type="match status" value="1"/>
</dbReference>
<keyword evidence="5 9" id="KW-0862">Zinc</keyword>
<evidence type="ECO:0000313" key="11">
    <source>
        <dbReference type="EMBL" id="MTV29732.1"/>
    </source>
</evidence>
<dbReference type="PIRSF" id="PIRSF026671">
    <property type="entry name" value="AA_dipeptidase"/>
    <property type="match status" value="1"/>
</dbReference>
<evidence type="ECO:0000256" key="9">
    <source>
        <dbReference type="HAMAP-Rule" id="MF_01924"/>
    </source>
</evidence>
<evidence type="ECO:0000256" key="2">
    <source>
        <dbReference type="ARBA" id="ARBA00022670"/>
    </source>
</evidence>
<dbReference type="GO" id="GO:0071555">
    <property type="term" value="P:cell wall organization"/>
    <property type="evidence" value="ECO:0007669"/>
    <property type="project" value="UniProtKB-KW"/>
</dbReference>
<keyword evidence="8 10" id="KW-0961">Cell wall biogenesis/degradation</keyword>
<keyword evidence="6 9" id="KW-0224">Dipeptidase</keyword>
<evidence type="ECO:0000256" key="8">
    <source>
        <dbReference type="ARBA" id="ARBA00023316"/>
    </source>
</evidence>
<dbReference type="Proteomes" id="UP000439113">
    <property type="component" value="Unassembled WGS sequence"/>
</dbReference>
<comment type="similarity">
    <text evidence="9 10">Belongs to the peptidase M15D family.</text>
</comment>
<organism evidence="11 12">
    <name type="scientific">Rhodoblastus acidophilus</name>
    <name type="common">Rhodopseudomonas acidophila</name>
    <dbReference type="NCBI Taxonomy" id="1074"/>
    <lineage>
        <taxon>Bacteria</taxon>
        <taxon>Pseudomonadati</taxon>
        <taxon>Pseudomonadota</taxon>
        <taxon>Alphaproteobacteria</taxon>
        <taxon>Hyphomicrobiales</taxon>
        <taxon>Rhodoblastaceae</taxon>
        <taxon>Rhodoblastus</taxon>
    </lineage>
</organism>
<dbReference type="PANTHER" id="PTHR43126">
    <property type="entry name" value="D-ALANYL-D-ALANINE DIPEPTIDASE"/>
    <property type="match status" value="1"/>
</dbReference>
<evidence type="ECO:0000256" key="4">
    <source>
        <dbReference type="ARBA" id="ARBA00022801"/>
    </source>
</evidence>
<feature type="site" description="Transition state stabilizer" evidence="9">
    <location>
        <position position="96"/>
    </location>
</feature>
<evidence type="ECO:0000256" key="7">
    <source>
        <dbReference type="ARBA" id="ARBA00023049"/>
    </source>
</evidence>
<dbReference type="InterPro" id="IPR009045">
    <property type="entry name" value="Zn_M74/Hedgehog-like"/>
</dbReference>
<dbReference type="GO" id="GO:0008237">
    <property type="term" value="F:metallopeptidase activity"/>
    <property type="evidence" value="ECO:0007669"/>
    <property type="project" value="UniProtKB-KW"/>
</dbReference>
<dbReference type="SUPFAM" id="SSF55166">
    <property type="entry name" value="Hedgehog/DD-peptidase"/>
    <property type="match status" value="1"/>
</dbReference>
<dbReference type="Gene3D" id="3.30.1380.10">
    <property type="match status" value="1"/>
</dbReference>
<proteinExistence type="inferred from homology"/>
<protein>
    <recommendedName>
        <fullName evidence="9 10">D-alanyl-D-alanine dipeptidase</fullName>
        <shortName evidence="9 10">D-Ala-D-Ala dipeptidase</shortName>
        <ecNumber evidence="9 10">3.4.13.22</ecNumber>
    </recommendedName>
</protein>